<dbReference type="RefSeq" id="WP_183988657.1">
    <property type="nucleotide sequence ID" value="NZ_JACHHG010000017.1"/>
</dbReference>
<organism evidence="4 5">
    <name type="scientific">Deinobacterium chartae</name>
    <dbReference type="NCBI Taxonomy" id="521158"/>
    <lineage>
        <taxon>Bacteria</taxon>
        <taxon>Thermotogati</taxon>
        <taxon>Deinococcota</taxon>
        <taxon>Deinococci</taxon>
        <taxon>Deinococcales</taxon>
        <taxon>Deinococcaceae</taxon>
        <taxon>Deinobacterium</taxon>
    </lineage>
</organism>
<dbReference type="InterPro" id="IPR022290">
    <property type="entry name" value="LLM_Atu2307-like"/>
</dbReference>
<dbReference type="InterPro" id="IPR050766">
    <property type="entry name" value="Bact_Lucif_Oxidored"/>
</dbReference>
<sequence length="360" mass="39434">MNPVPFEIGIYTFGERTPDPASGQLVSAEQRIRDLLEEVELADQAGLDVFGLGEHHRPDYVVSNPAVVLGAAAARTRRIRLSSAVTVLGTDDPVRVFQAFSTLDLISGGRAEIMAGRGSFIESFPLFVGNSLELYDELFAEKLDLLLKLRAHERVTWSGRHRTPALRDQPVYPRPLQDPLPVWLAVGGTPPSAVRAGTLGLPMALAIIGGQPERFVPFVELYRDAARRAGHDPARLPLGINSHGYVADTSQRAADEFYAPYAQVMTALGRERGWPPTTRAQYEALRGPRGALLVGDPQQVAEKILFEHELFGHTRFLMQMSVGTLPHAQILRSIELLGTEVAPLVRREIARRTASPSSSA</sequence>
<dbReference type="InterPro" id="IPR011251">
    <property type="entry name" value="Luciferase-like_dom"/>
</dbReference>
<keyword evidence="1" id="KW-0560">Oxidoreductase</keyword>
<evidence type="ECO:0000313" key="5">
    <source>
        <dbReference type="Proteomes" id="UP000569951"/>
    </source>
</evidence>
<reference evidence="4 5" key="1">
    <citation type="submission" date="2020-08" db="EMBL/GenBank/DDBJ databases">
        <title>Genomic Encyclopedia of Type Strains, Phase IV (KMG-IV): sequencing the most valuable type-strain genomes for metagenomic binning, comparative biology and taxonomic classification.</title>
        <authorList>
            <person name="Goeker M."/>
        </authorList>
    </citation>
    <scope>NUCLEOTIDE SEQUENCE [LARGE SCALE GENOMIC DNA]</scope>
    <source>
        <strain evidence="4 5">DSM 21458</strain>
    </source>
</reference>
<evidence type="ECO:0000256" key="2">
    <source>
        <dbReference type="ARBA" id="ARBA00023033"/>
    </source>
</evidence>
<dbReference type="Gene3D" id="3.20.20.30">
    <property type="entry name" value="Luciferase-like domain"/>
    <property type="match status" value="1"/>
</dbReference>
<dbReference type="CDD" id="cd00347">
    <property type="entry name" value="Flavin_utilizing_monoxygenases"/>
    <property type="match status" value="1"/>
</dbReference>
<dbReference type="Proteomes" id="UP000569951">
    <property type="component" value="Unassembled WGS sequence"/>
</dbReference>
<dbReference type="EMBL" id="JACHHG010000017">
    <property type="protein sequence ID" value="MBB6099916.1"/>
    <property type="molecule type" value="Genomic_DNA"/>
</dbReference>
<proteinExistence type="predicted"/>
<evidence type="ECO:0000313" key="4">
    <source>
        <dbReference type="EMBL" id="MBB6099916.1"/>
    </source>
</evidence>
<protein>
    <submittedName>
        <fullName evidence="4">Putative LLM family oxidoreductase</fullName>
    </submittedName>
</protein>
<evidence type="ECO:0000259" key="3">
    <source>
        <dbReference type="Pfam" id="PF00296"/>
    </source>
</evidence>
<gene>
    <name evidence="4" type="ORF">HNR42_003376</name>
</gene>
<dbReference type="AlphaFoldDB" id="A0A841I4G5"/>
<dbReference type="NCBIfam" id="TIGR03858">
    <property type="entry name" value="LLM_2I7G"/>
    <property type="match status" value="1"/>
</dbReference>
<dbReference type="PANTHER" id="PTHR30137:SF8">
    <property type="entry name" value="BLR5498 PROTEIN"/>
    <property type="match status" value="1"/>
</dbReference>
<name>A0A841I4G5_9DEIO</name>
<keyword evidence="5" id="KW-1185">Reference proteome</keyword>
<dbReference type="SUPFAM" id="SSF51679">
    <property type="entry name" value="Bacterial luciferase-like"/>
    <property type="match status" value="1"/>
</dbReference>
<comment type="caution">
    <text evidence="4">The sequence shown here is derived from an EMBL/GenBank/DDBJ whole genome shotgun (WGS) entry which is preliminary data.</text>
</comment>
<dbReference type="GO" id="GO:0016705">
    <property type="term" value="F:oxidoreductase activity, acting on paired donors, with incorporation or reduction of molecular oxygen"/>
    <property type="evidence" value="ECO:0007669"/>
    <property type="project" value="InterPro"/>
</dbReference>
<feature type="domain" description="Luciferase-like" evidence="3">
    <location>
        <begin position="7"/>
        <end position="311"/>
    </location>
</feature>
<dbReference type="GO" id="GO:0004497">
    <property type="term" value="F:monooxygenase activity"/>
    <property type="evidence" value="ECO:0007669"/>
    <property type="project" value="UniProtKB-KW"/>
</dbReference>
<dbReference type="InterPro" id="IPR036661">
    <property type="entry name" value="Luciferase-like_sf"/>
</dbReference>
<evidence type="ECO:0000256" key="1">
    <source>
        <dbReference type="ARBA" id="ARBA00023002"/>
    </source>
</evidence>
<dbReference type="Pfam" id="PF00296">
    <property type="entry name" value="Bac_luciferase"/>
    <property type="match status" value="1"/>
</dbReference>
<dbReference type="GO" id="GO:0005829">
    <property type="term" value="C:cytosol"/>
    <property type="evidence" value="ECO:0007669"/>
    <property type="project" value="TreeGrafter"/>
</dbReference>
<accession>A0A841I4G5</accession>
<dbReference type="PANTHER" id="PTHR30137">
    <property type="entry name" value="LUCIFERASE-LIKE MONOOXYGENASE"/>
    <property type="match status" value="1"/>
</dbReference>
<keyword evidence="2" id="KW-0503">Monooxygenase</keyword>